<evidence type="ECO:0000256" key="5">
    <source>
        <dbReference type="ARBA" id="ARBA00023237"/>
    </source>
</evidence>
<dbReference type="InterPro" id="IPR012944">
    <property type="entry name" value="SusD_RagB_dom"/>
</dbReference>
<name>A0A1H7PUJ2_9SPHI</name>
<dbReference type="EMBL" id="FNZR01000005">
    <property type="protein sequence ID" value="SEL39422.1"/>
    <property type="molecule type" value="Genomic_DNA"/>
</dbReference>
<evidence type="ECO:0000259" key="6">
    <source>
        <dbReference type="Pfam" id="PF07980"/>
    </source>
</evidence>
<keyword evidence="9" id="KW-1185">Reference proteome</keyword>
<dbReference type="Proteomes" id="UP000198916">
    <property type="component" value="Unassembled WGS sequence"/>
</dbReference>
<keyword evidence="3" id="KW-0732">Signal</keyword>
<proteinExistence type="inferred from homology"/>
<dbReference type="OrthoDB" id="9792139at2"/>
<evidence type="ECO:0000256" key="1">
    <source>
        <dbReference type="ARBA" id="ARBA00004442"/>
    </source>
</evidence>
<comment type="similarity">
    <text evidence="2">Belongs to the SusD family.</text>
</comment>
<dbReference type="RefSeq" id="WP_090606080.1">
    <property type="nucleotide sequence ID" value="NZ_FNZR01000005.1"/>
</dbReference>
<reference evidence="9" key="1">
    <citation type="submission" date="2016-10" db="EMBL/GenBank/DDBJ databases">
        <authorList>
            <person name="Varghese N."/>
            <person name="Submissions S."/>
        </authorList>
    </citation>
    <scope>NUCLEOTIDE SEQUENCE [LARGE SCALE GENOMIC DNA]</scope>
    <source>
        <strain evidence="9">Jip14</strain>
    </source>
</reference>
<feature type="domain" description="RagB/SusD" evidence="6">
    <location>
        <begin position="281"/>
        <end position="568"/>
    </location>
</feature>
<dbReference type="InterPro" id="IPR033985">
    <property type="entry name" value="SusD-like_N"/>
</dbReference>
<organism evidence="8 9">
    <name type="scientific">Parapedobacter koreensis</name>
    <dbReference type="NCBI Taxonomy" id="332977"/>
    <lineage>
        <taxon>Bacteria</taxon>
        <taxon>Pseudomonadati</taxon>
        <taxon>Bacteroidota</taxon>
        <taxon>Sphingobacteriia</taxon>
        <taxon>Sphingobacteriales</taxon>
        <taxon>Sphingobacteriaceae</taxon>
        <taxon>Parapedobacter</taxon>
    </lineage>
</organism>
<dbReference type="Pfam" id="PF14322">
    <property type="entry name" value="SusD-like_3"/>
    <property type="match status" value="1"/>
</dbReference>
<comment type="subcellular location">
    <subcellularLocation>
        <location evidence="1">Cell outer membrane</location>
    </subcellularLocation>
</comment>
<dbReference type="Pfam" id="PF07980">
    <property type="entry name" value="SusD_RagB"/>
    <property type="match status" value="1"/>
</dbReference>
<keyword evidence="5" id="KW-0998">Cell outer membrane</keyword>
<protein>
    <submittedName>
        <fullName evidence="8">Starch-binding associating with outer membrane</fullName>
    </submittedName>
</protein>
<dbReference type="PROSITE" id="PS51257">
    <property type="entry name" value="PROKAR_LIPOPROTEIN"/>
    <property type="match status" value="1"/>
</dbReference>
<dbReference type="STRING" id="332977.SAMN05421740_10526"/>
<gene>
    <name evidence="8" type="ORF">SAMN05421740_10526</name>
</gene>
<evidence type="ECO:0000256" key="4">
    <source>
        <dbReference type="ARBA" id="ARBA00023136"/>
    </source>
</evidence>
<evidence type="ECO:0000256" key="2">
    <source>
        <dbReference type="ARBA" id="ARBA00006275"/>
    </source>
</evidence>
<evidence type="ECO:0000313" key="9">
    <source>
        <dbReference type="Proteomes" id="UP000198916"/>
    </source>
</evidence>
<evidence type="ECO:0000313" key="8">
    <source>
        <dbReference type="EMBL" id="SEL39422.1"/>
    </source>
</evidence>
<dbReference type="Gene3D" id="1.25.40.390">
    <property type="match status" value="1"/>
</dbReference>
<accession>A0A1H7PUJ2</accession>
<dbReference type="AlphaFoldDB" id="A0A1H7PUJ2"/>
<sequence length="568" mass="63421">MKTNYIFVFIAILALMTTSCERTLDYTPSGVLSSSDLTSPEAAEGLVTAAYAAIGNGDPIGHIYTKWAYGSVRSDDAYKGGGSIDDQGEVNQMEQYNLVTPTMGIFIPRTWANYYKSVSRANVGLRAINALNEADFANKNIRIGELRFLRAHSYFSLKLLFDNVPMFDEQATSDDILTISNDLSDEDAWNFIAADLQFAVDNLPSEQPEMGRANKYAAEAYLARVRLYQAYEQDEDHQVVRINTGRLQEVATLLEDVVGLGGYSLSPDIADNFLPETENGPESVFAIQFTINDGTVNGRLDYEGGTTYPSGAPQYGCCGFHMPSQNMVNAFTTNADGLPNFDTFNNSIADFSNQTFDVRLDHTVGINGHPYKYNPDVPFSNTWVRVPGIYGNFHSMRSQLLATSSSYYKLGPFIGSALNLDVIRYDDVLLMLAEAYIELGQQDLARPLINQIRERAAASTTRLRKADGTFPTNYNIKAYPATGWTQAYARQALRWERRLEFATEGWRFFDLVRWGIAEQTLNAYLAVEKTRRTFLSAATFTAGRDEYLPIPQAEITFTNGLYKQNPGY</sequence>
<dbReference type="SUPFAM" id="SSF48452">
    <property type="entry name" value="TPR-like"/>
    <property type="match status" value="1"/>
</dbReference>
<keyword evidence="4" id="KW-0472">Membrane</keyword>
<dbReference type="GO" id="GO:0009279">
    <property type="term" value="C:cell outer membrane"/>
    <property type="evidence" value="ECO:0007669"/>
    <property type="project" value="UniProtKB-SubCell"/>
</dbReference>
<evidence type="ECO:0000256" key="3">
    <source>
        <dbReference type="ARBA" id="ARBA00022729"/>
    </source>
</evidence>
<dbReference type="InterPro" id="IPR011990">
    <property type="entry name" value="TPR-like_helical_dom_sf"/>
</dbReference>
<feature type="domain" description="SusD-like N-terminal" evidence="7">
    <location>
        <begin position="105"/>
        <end position="227"/>
    </location>
</feature>
<evidence type="ECO:0000259" key="7">
    <source>
        <dbReference type="Pfam" id="PF14322"/>
    </source>
</evidence>